<accession>A0A0V1LFA6</accession>
<organism evidence="1 2">
    <name type="scientific">Trichinella nativa</name>
    <dbReference type="NCBI Taxonomy" id="6335"/>
    <lineage>
        <taxon>Eukaryota</taxon>
        <taxon>Metazoa</taxon>
        <taxon>Ecdysozoa</taxon>
        <taxon>Nematoda</taxon>
        <taxon>Enoplea</taxon>
        <taxon>Dorylaimia</taxon>
        <taxon>Trichinellida</taxon>
        <taxon>Trichinellidae</taxon>
        <taxon>Trichinella</taxon>
    </lineage>
</organism>
<sequence>MAQVCHLPLHQPAFLWLHFHVPFLKTAQHLAQSGRVLFGSLAEYDDVVQIYQALGLYQASEGHLHEPMKGCRRFAQSKRHHLNWYRP</sequence>
<keyword evidence="2" id="KW-1185">Reference proteome</keyword>
<dbReference type="EMBL" id="JYDW01000061">
    <property type="protein sequence ID" value="KRZ58181.1"/>
    <property type="molecule type" value="Genomic_DNA"/>
</dbReference>
<dbReference type="OrthoDB" id="10415766at2759"/>
<gene>
    <name evidence="1" type="ORF">T02_3831</name>
</gene>
<evidence type="ECO:0000313" key="1">
    <source>
        <dbReference type="EMBL" id="KRZ58181.1"/>
    </source>
</evidence>
<dbReference type="AlphaFoldDB" id="A0A0V1LFA6"/>
<evidence type="ECO:0000313" key="2">
    <source>
        <dbReference type="Proteomes" id="UP000054721"/>
    </source>
</evidence>
<reference evidence="1 2" key="1">
    <citation type="submission" date="2015-05" db="EMBL/GenBank/DDBJ databases">
        <title>Evolution of Trichinella species and genotypes.</title>
        <authorList>
            <person name="Korhonen P.K."/>
            <person name="Edoardo P."/>
            <person name="Giuseppe L.R."/>
            <person name="Gasser R.B."/>
        </authorList>
    </citation>
    <scope>NUCLEOTIDE SEQUENCE [LARGE SCALE GENOMIC DNA]</scope>
    <source>
        <strain evidence="1">ISS10</strain>
    </source>
</reference>
<name>A0A0V1LFA6_9BILA</name>
<protein>
    <submittedName>
        <fullName evidence="1">Uncharacterized protein</fullName>
    </submittedName>
</protein>
<comment type="caution">
    <text evidence="1">The sequence shown here is derived from an EMBL/GenBank/DDBJ whole genome shotgun (WGS) entry which is preliminary data.</text>
</comment>
<proteinExistence type="predicted"/>
<dbReference type="Proteomes" id="UP000054721">
    <property type="component" value="Unassembled WGS sequence"/>
</dbReference>